<accession>A0AAN9S1V1</accession>
<evidence type="ECO:0000313" key="2">
    <source>
        <dbReference type="Proteomes" id="UP001386955"/>
    </source>
</evidence>
<name>A0AAN9S1V1_PSOTE</name>
<dbReference type="Proteomes" id="UP001386955">
    <property type="component" value="Unassembled WGS sequence"/>
</dbReference>
<gene>
    <name evidence="1" type="ORF">VNO78_22440</name>
</gene>
<proteinExistence type="predicted"/>
<evidence type="ECO:0000313" key="1">
    <source>
        <dbReference type="EMBL" id="KAK7387653.1"/>
    </source>
</evidence>
<reference evidence="1 2" key="1">
    <citation type="submission" date="2024-01" db="EMBL/GenBank/DDBJ databases">
        <title>The genomes of 5 underutilized Papilionoideae crops provide insights into root nodulation and disease resistanc.</title>
        <authorList>
            <person name="Jiang F."/>
        </authorList>
    </citation>
    <scope>NUCLEOTIDE SEQUENCE [LARGE SCALE GENOMIC DNA]</scope>
    <source>
        <strain evidence="1">DUOXIRENSHENG_FW03</strain>
        <tissue evidence="1">Leaves</tissue>
    </source>
</reference>
<keyword evidence="2" id="KW-1185">Reference proteome</keyword>
<protein>
    <submittedName>
        <fullName evidence="1">Uncharacterized protein</fullName>
    </submittedName>
</protein>
<dbReference type="AlphaFoldDB" id="A0AAN9S1V1"/>
<organism evidence="1 2">
    <name type="scientific">Psophocarpus tetragonolobus</name>
    <name type="common">Winged bean</name>
    <name type="synonym">Dolichos tetragonolobus</name>
    <dbReference type="NCBI Taxonomy" id="3891"/>
    <lineage>
        <taxon>Eukaryota</taxon>
        <taxon>Viridiplantae</taxon>
        <taxon>Streptophyta</taxon>
        <taxon>Embryophyta</taxon>
        <taxon>Tracheophyta</taxon>
        <taxon>Spermatophyta</taxon>
        <taxon>Magnoliopsida</taxon>
        <taxon>eudicotyledons</taxon>
        <taxon>Gunneridae</taxon>
        <taxon>Pentapetalae</taxon>
        <taxon>rosids</taxon>
        <taxon>fabids</taxon>
        <taxon>Fabales</taxon>
        <taxon>Fabaceae</taxon>
        <taxon>Papilionoideae</taxon>
        <taxon>50 kb inversion clade</taxon>
        <taxon>NPAAA clade</taxon>
        <taxon>indigoferoid/millettioid clade</taxon>
        <taxon>Phaseoleae</taxon>
        <taxon>Psophocarpus</taxon>
    </lineage>
</organism>
<sequence length="151" mass="16653">MDLRMARAQNTSLLGSSFIWRSIIKARDALKSGFQFQLENGNASMCFNGKSGVVGIFEYQRLANTSMLCIVQKPNQGSVGLKTNSTVINSKAGCVGNSISNQFILAISLIQTGDCRFHPYGAFISTIRYTLGRNWIVSQNETFVQTFLPQV</sequence>
<comment type="caution">
    <text evidence="1">The sequence shown here is derived from an EMBL/GenBank/DDBJ whole genome shotgun (WGS) entry which is preliminary data.</text>
</comment>
<dbReference type="EMBL" id="JAYMYS010000006">
    <property type="protein sequence ID" value="KAK7387653.1"/>
    <property type="molecule type" value="Genomic_DNA"/>
</dbReference>